<evidence type="ECO:0000256" key="4">
    <source>
        <dbReference type="ARBA" id="ARBA00022692"/>
    </source>
</evidence>
<reference evidence="8 9" key="1">
    <citation type="submission" date="2018-09" db="EMBL/GenBank/DDBJ databases">
        <authorList>
            <person name="Zhu H."/>
        </authorList>
    </citation>
    <scope>NUCLEOTIDE SEQUENCE [LARGE SCALE GENOMIC DNA]</scope>
    <source>
        <strain evidence="8 9">K2R01-6</strain>
    </source>
</reference>
<dbReference type="GO" id="GO:0005886">
    <property type="term" value="C:plasma membrane"/>
    <property type="evidence" value="ECO:0007669"/>
    <property type="project" value="UniProtKB-SubCell"/>
</dbReference>
<dbReference type="GO" id="GO:0042910">
    <property type="term" value="F:xenobiotic transmembrane transporter activity"/>
    <property type="evidence" value="ECO:0007669"/>
    <property type="project" value="InterPro"/>
</dbReference>
<keyword evidence="4 7" id="KW-0812">Transmembrane</keyword>
<proteinExistence type="predicted"/>
<dbReference type="CDD" id="cd13138">
    <property type="entry name" value="MATE_yoeA_like"/>
    <property type="match status" value="1"/>
</dbReference>
<dbReference type="RefSeq" id="WP_119759369.1">
    <property type="nucleotide sequence ID" value="NZ_QYUM01000002.1"/>
</dbReference>
<dbReference type="GO" id="GO:0015297">
    <property type="term" value="F:antiporter activity"/>
    <property type="evidence" value="ECO:0007669"/>
    <property type="project" value="InterPro"/>
</dbReference>
<dbReference type="InterPro" id="IPR048279">
    <property type="entry name" value="MdtK-like"/>
</dbReference>
<dbReference type="PANTHER" id="PTHR43549">
    <property type="entry name" value="MULTIDRUG RESISTANCE PROTEIN YPNP-RELATED"/>
    <property type="match status" value="1"/>
</dbReference>
<comment type="subcellular location">
    <subcellularLocation>
        <location evidence="1">Cell inner membrane</location>
        <topology evidence="1">Multi-pass membrane protein</topology>
    </subcellularLocation>
</comment>
<organism evidence="8 9">
    <name type="scientific">Sphingomonas cavernae</name>
    <dbReference type="NCBI Taxonomy" id="2320861"/>
    <lineage>
        <taxon>Bacteria</taxon>
        <taxon>Pseudomonadati</taxon>
        <taxon>Pseudomonadota</taxon>
        <taxon>Alphaproteobacteria</taxon>
        <taxon>Sphingomonadales</taxon>
        <taxon>Sphingomonadaceae</taxon>
        <taxon>Sphingomonas</taxon>
    </lineage>
</organism>
<dbReference type="Proteomes" id="UP000286100">
    <property type="component" value="Unassembled WGS sequence"/>
</dbReference>
<feature type="transmembrane region" description="Helical" evidence="7">
    <location>
        <begin position="65"/>
        <end position="89"/>
    </location>
</feature>
<feature type="transmembrane region" description="Helical" evidence="7">
    <location>
        <begin position="370"/>
        <end position="391"/>
    </location>
</feature>
<evidence type="ECO:0000256" key="1">
    <source>
        <dbReference type="ARBA" id="ARBA00004429"/>
    </source>
</evidence>
<dbReference type="InterPro" id="IPR052031">
    <property type="entry name" value="Membrane_Transporter-Flippase"/>
</dbReference>
<evidence type="ECO:0000313" key="8">
    <source>
        <dbReference type="EMBL" id="RJF93090.1"/>
    </source>
</evidence>
<comment type="caution">
    <text evidence="8">The sequence shown here is derived from an EMBL/GenBank/DDBJ whole genome shotgun (WGS) entry which is preliminary data.</text>
</comment>
<dbReference type="EMBL" id="QYUM01000002">
    <property type="protein sequence ID" value="RJF93090.1"/>
    <property type="molecule type" value="Genomic_DNA"/>
</dbReference>
<feature type="transmembrane region" description="Helical" evidence="7">
    <location>
        <begin position="252"/>
        <end position="274"/>
    </location>
</feature>
<evidence type="ECO:0000256" key="2">
    <source>
        <dbReference type="ARBA" id="ARBA00022448"/>
    </source>
</evidence>
<feature type="transmembrane region" description="Helical" evidence="7">
    <location>
        <begin position="201"/>
        <end position="227"/>
    </location>
</feature>
<feature type="transmembrane region" description="Helical" evidence="7">
    <location>
        <begin position="403"/>
        <end position="425"/>
    </location>
</feature>
<dbReference type="NCBIfam" id="TIGR00797">
    <property type="entry name" value="matE"/>
    <property type="match status" value="1"/>
</dbReference>
<evidence type="ECO:0000256" key="7">
    <source>
        <dbReference type="SAM" id="Phobius"/>
    </source>
</evidence>
<dbReference type="Pfam" id="PF01554">
    <property type="entry name" value="MatE"/>
    <property type="match status" value="2"/>
</dbReference>
<keyword evidence="5 7" id="KW-1133">Transmembrane helix</keyword>
<feature type="transmembrane region" description="Helical" evidence="7">
    <location>
        <begin position="174"/>
        <end position="195"/>
    </location>
</feature>
<evidence type="ECO:0000256" key="5">
    <source>
        <dbReference type="ARBA" id="ARBA00022989"/>
    </source>
</evidence>
<feature type="transmembrane region" description="Helical" evidence="7">
    <location>
        <begin position="101"/>
        <end position="123"/>
    </location>
</feature>
<accession>A0A418WPE8</accession>
<sequence>MANASTRATGTQDLLSGSISRTLLLFALPTLGSNILQSLNGSVNAIWVGRFLGEDAIAATANANMIMFLMFAAVFGFGMAATILVGQSFGRRDIDGARRAMGSAIGMFLLLSIVIAILGWTFSPQILRLLATPGEAFALAEDYLRIIFVSMPSSFVMVLLMMGLRGSGDSMTPLWFMGLSVVLDIVLNPVLILGLGPAPAMGIAGSAAATAIAGYVSVIALIAYMYARDLPLRLRGHELGYLKPDPALLRPILLKGFPMGLQMIVISTASLAMVGLVNREGLIAAAAYGVTQQLWTYVQMPAMAIGAAVSAMAAQNIGAGRWDRVGKITASGLWYNVLMTGALALLLTLVDRPALALFLGSDSPAIPVAAHIHLLGGWSFVFFGATLVLFGTMRANGAVIAPLVILFVVMYPVRLGFIYLAYPAIGADALWLSFTLGSIVSAGLAILAYRSGGWRKTQMMAPPDPEECREAINAESEPAGRLTPTG</sequence>
<dbReference type="OrthoDB" id="9806302at2"/>
<keyword evidence="6 7" id="KW-0472">Membrane</keyword>
<gene>
    <name evidence="8" type="ORF">D3876_01580</name>
</gene>
<feature type="transmembrane region" description="Helical" evidence="7">
    <location>
        <begin position="143"/>
        <end position="162"/>
    </location>
</feature>
<keyword evidence="9" id="KW-1185">Reference proteome</keyword>
<dbReference type="PIRSF" id="PIRSF006603">
    <property type="entry name" value="DinF"/>
    <property type="match status" value="1"/>
</dbReference>
<keyword evidence="3" id="KW-1003">Cell membrane</keyword>
<evidence type="ECO:0000256" key="3">
    <source>
        <dbReference type="ARBA" id="ARBA00022475"/>
    </source>
</evidence>
<dbReference type="AlphaFoldDB" id="A0A418WPE8"/>
<keyword evidence="2" id="KW-0813">Transport</keyword>
<evidence type="ECO:0000256" key="6">
    <source>
        <dbReference type="ARBA" id="ARBA00023136"/>
    </source>
</evidence>
<dbReference type="InterPro" id="IPR002528">
    <property type="entry name" value="MATE_fam"/>
</dbReference>
<name>A0A418WPE8_9SPHN</name>
<dbReference type="PANTHER" id="PTHR43549:SF3">
    <property type="entry name" value="MULTIDRUG RESISTANCE PROTEIN YPNP-RELATED"/>
    <property type="match status" value="1"/>
</dbReference>
<feature type="transmembrane region" description="Helical" evidence="7">
    <location>
        <begin position="431"/>
        <end position="449"/>
    </location>
</feature>
<evidence type="ECO:0000313" key="9">
    <source>
        <dbReference type="Proteomes" id="UP000286100"/>
    </source>
</evidence>
<feature type="transmembrane region" description="Helical" evidence="7">
    <location>
        <begin position="333"/>
        <end position="350"/>
    </location>
</feature>
<protein>
    <submittedName>
        <fullName evidence="8">MATE family efflux transporter</fullName>
    </submittedName>
</protein>